<dbReference type="AlphaFoldDB" id="A0A917QMQ2"/>
<sequence>MDSVRHEQILRAAVEVFVERGYRGTSIDAVAERAGLTRQGVLHYYPSKKRLYFALLHFREALTRQHVDHDDEPPDMACRFAEALEFDLGIPSLAQVHSVVMAEAAIGQEPARGFARARSRELNEMITRELTACYGPRLPSGLTARAGAAALLALVAGLQQQWLVQADEEETYPVLVRDSIRALLLGSAEAPAAGERGGQARTAG</sequence>
<dbReference type="GO" id="GO:0003700">
    <property type="term" value="F:DNA-binding transcription factor activity"/>
    <property type="evidence" value="ECO:0007669"/>
    <property type="project" value="TreeGrafter"/>
</dbReference>
<dbReference type="PANTHER" id="PTHR30055">
    <property type="entry name" value="HTH-TYPE TRANSCRIPTIONAL REGULATOR RUTR"/>
    <property type="match status" value="1"/>
</dbReference>
<comment type="caution">
    <text evidence="4">The sequence shown here is derived from an EMBL/GenBank/DDBJ whole genome shotgun (WGS) entry which is preliminary data.</text>
</comment>
<organism evidence="4 5">
    <name type="scientific">Streptomyces flaveus</name>
    <dbReference type="NCBI Taxonomy" id="66370"/>
    <lineage>
        <taxon>Bacteria</taxon>
        <taxon>Bacillati</taxon>
        <taxon>Actinomycetota</taxon>
        <taxon>Actinomycetes</taxon>
        <taxon>Kitasatosporales</taxon>
        <taxon>Streptomycetaceae</taxon>
        <taxon>Streptomyces</taxon>
        <taxon>Streptomyces aurantiacus group</taxon>
    </lineage>
</organism>
<evidence type="ECO:0000313" key="4">
    <source>
        <dbReference type="EMBL" id="GGK59348.1"/>
    </source>
</evidence>
<dbReference type="InterPro" id="IPR009057">
    <property type="entry name" value="Homeodomain-like_sf"/>
</dbReference>
<name>A0A917QMQ2_9ACTN</name>
<evidence type="ECO:0000256" key="1">
    <source>
        <dbReference type="ARBA" id="ARBA00023125"/>
    </source>
</evidence>
<proteinExistence type="predicted"/>
<reference evidence="4" key="2">
    <citation type="submission" date="2020-09" db="EMBL/GenBank/DDBJ databases">
        <authorList>
            <person name="Sun Q."/>
            <person name="Ohkuma M."/>
        </authorList>
    </citation>
    <scope>NUCLEOTIDE SEQUENCE</scope>
    <source>
        <strain evidence="4">JCM 3035</strain>
    </source>
</reference>
<dbReference type="PRINTS" id="PR00455">
    <property type="entry name" value="HTHTETR"/>
</dbReference>
<gene>
    <name evidence="4" type="ORF">GCM10010094_19550</name>
</gene>
<feature type="DNA-binding region" description="H-T-H motif" evidence="2">
    <location>
        <begin position="26"/>
        <end position="45"/>
    </location>
</feature>
<evidence type="ECO:0000256" key="2">
    <source>
        <dbReference type="PROSITE-ProRule" id="PRU00335"/>
    </source>
</evidence>
<dbReference type="EMBL" id="BMPQ01000004">
    <property type="protein sequence ID" value="GGK59348.1"/>
    <property type="molecule type" value="Genomic_DNA"/>
</dbReference>
<keyword evidence="1 2" id="KW-0238">DNA-binding</keyword>
<evidence type="ECO:0000313" key="5">
    <source>
        <dbReference type="Proteomes" id="UP000637788"/>
    </source>
</evidence>
<feature type="domain" description="HTH tetR-type" evidence="3">
    <location>
        <begin position="3"/>
        <end position="63"/>
    </location>
</feature>
<dbReference type="Pfam" id="PF00440">
    <property type="entry name" value="TetR_N"/>
    <property type="match status" value="1"/>
</dbReference>
<dbReference type="InterPro" id="IPR001647">
    <property type="entry name" value="HTH_TetR"/>
</dbReference>
<dbReference type="RefSeq" id="WP_189321478.1">
    <property type="nucleotide sequence ID" value="NZ_BMPQ01000004.1"/>
</dbReference>
<evidence type="ECO:0000259" key="3">
    <source>
        <dbReference type="PROSITE" id="PS50977"/>
    </source>
</evidence>
<dbReference type="SUPFAM" id="SSF46689">
    <property type="entry name" value="Homeodomain-like"/>
    <property type="match status" value="1"/>
</dbReference>
<dbReference type="SUPFAM" id="SSF48498">
    <property type="entry name" value="Tetracyclin repressor-like, C-terminal domain"/>
    <property type="match status" value="1"/>
</dbReference>
<dbReference type="PROSITE" id="PS50977">
    <property type="entry name" value="HTH_TETR_2"/>
    <property type="match status" value="1"/>
</dbReference>
<dbReference type="InterPro" id="IPR036271">
    <property type="entry name" value="Tet_transcr_reg_TetR-rel_C_sf"/>
</dbReference>
<dbReference type="Gene3D" id="1.10.357.10">
    <property type="entry name" value="Tetracycline Repressor, domain 2"/>
    <property type="match status" value="1"/>
</dbReference>
<protein>
    <submittedName>
        <fullName evidence="4">TetR family transcriptional regulator</fullName>
    </submittedName>
</protein>
<accession>A0A917QMQ2</accession>
<dbReference type="Proteomes" id="UP000637788">
    <property type="component" value="Unassembled WGS sequence"/>
</dbReference>
<dbReference type="PANTHER" id="PTHR30055:SF226">
    <property type="entry name" value="HTH-TYPE TRANSCRIPTIONAL REGULATOR PKSA"/>
    <property type="match status" value="1"/>
</dbReference>
<reference evidence="4" key="1">
    <citation type="journal article" date="2014" name="Int. J. Syst. Evol. Microbiol.">
        <title>Complete genome sequence of Corynebacterium casei LMG S-19264T (=DSM 44701T), isolated from a smear-ripened cheese.</title>
        <authorList>
            <consortium name="US DOE Joint Genome Institute (JGI-PGF)"/>
            <person name="Walter F."/>
            <person name="Albersmeier A."/>
            <person name="Kalinowski J."/>
            <person name="Ruckert C."/>
        </authorList>
    </citation>
    <scope>NUCLEOTIDE SEQUENCE</scope>
    <source>
        <strain evidence="4">JCM 3035</strain>
    </source>
</reference>
<dbReference type="GO" id="GO:0000976">
    <property type="term" value="F:transcription cis-regulatory region binding"/>
    <property type="evidence" value="ECO:0007669"/>
    <property type="project" value="TreeGrafter"/>
</dbReference>
<keyword evidence="5" id="KW-1185">Reference proteome</keyword>
<dbReference type="InterPro" id="IPR050109">
    <property type="entry name" value="HTH-type_TetR-like_transc_reg"/>
</dbReference>